<sequence length="155" mass="18040">MIEPNFLASLRQCQRAEMVLVMVQLEQLIPGWWESINDLALQLGTDRATLNRSLRHLRERDLIRYYSISNKSGTWVWWVKRHATDAPKPADEPGWDLATTPSTGKIRIPISKRKEWARARGISMSTLCGFLYGRQKILKGRWRLLRSPLDIKIVE</sequence>
<reference evidence="1" key="1">
    <citation type="submission" date="2020-04" db="EMBL/GenBank/DDBJ databases">
        <authorList>
            <person name="Chiriac C."/>
            <person name="Salcher M."/>
            <person name="Ghai R."/>
            <person name="Kavagutti S V."/>
        </authorList>
    </citation>
    <scope>NUCLEOTIDE SEQUENCE</scope>
</reference>
<evidence type="ECO:0000313" key="1">
    <source>
        <dbReference type="EMBL" id="CAB4148115.1"/>
    </source>
</evidence>
<organism evidence="1">
    <name type="scientific">uncultured Caudovirales phage</name>
    <dbReference type="NCBI Taxonomy" id="2100421"/>
    <lineage>
        <taxon>Viruses</taxon>
        <taxon>Duplodnaviria</taxon>
        <taxon>Heunggongvirae</taxon>
        <taxon>Uroviricota</taxon>
        <taxon>Caudoviricetes</taxon>
        <taxon>Peduoviridae</taxon>
        <taxon>Maltschvirus</taxon>
        <taxon>Maltschvirus maltsch</taxon>
    </lineage>
</organism>
<accession>A0A6J5MM25</accession>
<name>A0A6J5MM25_9CAUD</name>
<proteinExistence type="predicted"/>
<dbReference type="InterPro" id="IPR036390">
    <property type="entry name" value="WH_DNA-bd_sf"/>
</dbReference>
<evidence type="ECO:0008006" key="2">
    <source>
        <dbReference type="Google" id="ProtNLM"/>
    </source>
</evidence>
<dbReference type="SUPFAM" id="SSF46785">
    <property type="entry name" value="Winged helix' DNA-binding domain"/>
    <property type="match status" value="1"/>
</dbReference>
<gene>
    <name evidence="1" type="ORF">UFOVP431_113</name>
</gene>
<dbReference type="EMBL" id="LR796483">
    <property type="protein sequence ID" value="CAB4148115.1"/>
    <property type="molecule type" value="Genomic_DNA"/>
</dbReference>
<protein>
    <recommendedName>
        <fullName evidence="2">Helix-turn-helix domain containing protein</fullName>
    </recommendedName>
</protein>